<organism evidence="4 5">
    <name type="scientific">Quercus suber</name>
    <name type="common">Cork oak</name>
    <dbReference type="NCBI Taxonomy" id="58331"/>
    <lineage>
        <taxon>Eukaryota</taxon>
        <taxon>Viridiplantae</taxon>
        <taxon>Streptophyta</taxon>
        <taxon>Embryophyta</taxon>
        <taxon>Tracheophyta</taxon>
        <taxon>Spermatophyta</taxon>
        <taxon>Magnoliopsida</taxon>
        <taxon>eudicotyledons</taxon>
        <taxon>Gunneridae</taxon>
        <taxon>Pentapetalae</taxon>
        <taxon>rosids</taxon>
        <taxon>fabids</taxon>
        <taxon>Fagales</taxon>
        <taxon>Fagaceae</taxon>
        <taxon>Quercus</taxon>
    </lineage>
</organism>
<evidence type="ECO:0000259" key="3">
    <source>
        <dbReference type="Pfam" id="PF14392"/>
    </source>
</evidence>
<name>A0AAW0IKR8_QUESU</name>
<evidence type="ECO:0008006" key="6">
    <source>
        <dbReference type="Google" id="ProtNLM"/>
    </source>
</evidence>
<dbReference type="InterPro" id="IPR025558">
    <property type="entry name" value="DUF4283"/>
</dbReference>
<keyword evidence="5" id="KW-1185">Reference proteome</keyword>
<dbReference type="InterPro" id="IPR025836">
    <property type="entry name" value="Zn_knuckle_CX2CX4HX4C"/>
</dbReference>
<dbReference type="EMBL" id="PKMF04001058">
    <property type="protein sequence ID" value="KAK7814791.1"/>
    <property type="molecule type" value="Genomic_DNA"/>
</dbReference>
<dbReference type="Proteomes" id="UP000237347">
    <property type="component" value="Unassembled WGS sequence"/>
</dbReference>
<evidence type="ECO:0000256" key="1">
    <source>
        <dbReference type="SAM" id="MobiDB-lite"/>
    </source>
</evidence>
<feature type="compositionally biased region" description="Acidic residues" evidence="1">
    <location>
        <begin position="301"/>
        <end position="315"/>
    </location>
</feature>
<dbReference type="Pfam" id="PF14392">
    <property type="entry name" value="zf-CCHC_4"/>
    <property type="match status" value="1"/>
</dbReference>
<accession>A0AAW0IKR8</accession>
<proteinExistence type="predicted"/>
<dbReference type="InterPro" id="IPR040256">
    <property type="entry name" value="At4g02000-like"/>
</dbReference>
<comment type="caution">
    <text evidence="4">The sequence shown here is derived from an EMBL/GenBank/DDBJ whole genome shotgun (WGS) entry which is preliminary data.</text>
</comment>
<dbReference type="PANTHER" id="PTHR31286:SF167">
    <property type="entry name" value="OS09G0268800 PROTEIN"/>
    <property type="match status" value="1"/>
</dbReference>
<feature type="domain" description="Zinc knuckle CX2CX4HX4C" evidence="3">
    <location>
        <begin position="177"/>
        <end position="222"/>
    </location>
</feature>
<evidence type="ECO:0000259" key="2">
    <source>
        <dbReference type="Pfam" id="PF14111"/>
    </source>
</evidence>
<evidence type="ECO:0000313" key="5">
    <source>
        <dbReference type="Proteomes" id="UP000237347"/>
    </source>
</evidence>
<reference evidence="4 5" key="1">
    <citation type="journal article" date="2018" name="Sci. Data">
        <title>The draft genome sequence of cork oak.</title>
        <authorList>
            <person name="Ramos A.M."/>
            <person name="Usie A."/>
            <person name="Barbosa P."/>
            <person name="Barros P.M."/>
            <person name="Capote T."/>
            <person name="Chaves I."/>
            <person name="Simoes F."/>
            <person name="Abreu I."/>
            <person name="Carrasquinho I."/>
            <person name="Faro C."/>
            <person name="Guimaraes J.B."/>
            <person name="Mendonca D."/>
            <person name="Nobrega F."/>
            <person name="Rodrigues L."/>
            <person name="Saibo N.J.M."/>
            <person name="Varela M.C."/>
            <person name="Egas C."/>
            <person name="Matos J."/>
            <person name="Miguel C.M."/>
            <person name="Oliveira M.M."/>
            <person name="Ricardo C.P."/>
            <person name="Goncalves S."/>
        </authorList>
    </citation>
    <scope>NUCLEOTIDE SEQUENCE [LARGE SCALE GENOMIC DNA]</scope>
    <source>
        <strain evidence="5">cv. HL8</strain>
    </source>
</reference>
<dbReference type="AlphaFoldDB" id="A0AAW0IKR8"/>
<dbReference type="Pfam" id="PF14111">
    <property type="entry name" value="DUF4283"/>
    <property type="match status" value="1"/>
</dbReference>
<protein>
    <recommendedName>
        <fullName evidence="6">DUF4283 domain-containing protein</fullName>
    </recommendedName>
</protein>
<feature type="domain" description="DUF4283" evidence="2">
    <location>
        <begin position="34"/>
        <end position="114"/>
    </location>
</feature>
<evidence type="ECO:0000313" key="4">
    <source>
        <dbReference type="EMBL" id="KAK7814791.1"/>
    </source>
</evidence>
<dbReference type="PANTHER" id="PTHR31286">
    <property type="entry name" value="GLYCINE-RICH CELL WALL STRUCTURAL PROTEIN 1.8-LIKE"/>
    <property type="match status" value="1"/>
</dbReference>
<feature type="region of interest" description="Disordered" evidence="1">
    <location>
        <begin position="296"/>
        <end position="315"/>
    </location>
</feature>
<sequence length="315" mass="36133">MAEEVINSLENMKLTEEEEETITITEEAKLPEIESCILSLIGKFLTCKPFNKRAAMATMRRVWGMQTGLQIIEVGTNLFQFKFQTDFDLNRVLKGGPWCFDNQLLMLKRWRKGMTASNVKLECASLWIQIWGAPFDMISPQVATEVGSRLGTVEDVERRRRQDIQNFFMRVRVAMPISNPLRRGGYIADSDGVRTWVKFKYERLPIFCHYYGLLGHDLRHCASYFAVAKNGGQIEYQYGDWLKVAGGRLRSPPRTDVVEEEMGAWKAENLGDDCSQYDNQAENQGIEPNIQMMSSEKKDLEDVEDNSVSIEAEDK</sequence>
<gene>
    <name evidence="4" type="ORF">CFP56_002583</name>
</gene>